<evidence type="ECO:0000313" key="2">
    <source>
        <dbReference type="EMBL" id="MDM8156580.1"/>
    </source>
</evidence>
<gene>
    <name evidence="2" type="ORF">QUV96_02880</name>
</gene>
<dbReference type="EMBL" id="JAUDCG010000008">
    <property type="protein sequence ID" value="MDM8156580.1"/>
    <property type="molecule type" value="Genomic_DNA"/>
</dbReference>
<dbReference type="RefSeq" id="WP_289607049.1">
    <property type="nucleotide sequence ID" value="NZ_JAUDCG010000008.1"/>
</dbReference>
<keyword evidence="1" id="KW-1133">Transmembrane helix</keyword>
<keyword evidence="1" id="KW-0472">Membrane</keyword>
<evidence type="ECO:0000313" key="3">
    <source>
        <dbReference type="Proteomes" id="UP001529340"/>
    </source>
</evidence>
<evidence type="ECO:0000256" key="1">
    <source>
        <dbReference type="SAM" id="Phobius"/>
    </source>
</evidence>
<accession>A0ABT7UCB2</accession>
<comment type="caution">
    <text evidence="2">The sequence shown here is derived from an EMBL/GenBank/DDBJ whole genome shotgun (WGS) entry which is preliminary data.</text>
</comment>
<sequence length="313" mass="35614">MDIRTLALERCPIRFGGRRKQRFLKELDLIFEEAGYPSHTLEKRGFRGKTRNQIYAFEKTAKLYIAVPYDTPERLFWHKSEYYPLDGNRSLNKNMLATYVPALLFYALILLFVMLVTPQVDDLILQVIANLAVLGATLLLMWLLFHGVANRHNANRNSSAVIAAVDFMRTLDREQKRRIGFVFVDRCDRRCPGAELLASYFEKQKKNPDIIWLNCVGDGDTIGIGYRTHGKRLASSLNAGKKPVTGMLFDMNGNRCLQTVMNYFDKGVMIAAGTVDAKGSLLVRNTQLSKDRQIDESMIAAICELLKKAIPRK</sequence>
<keyword evidence="3" id="KW-1185">Reference proteome</keyword>
<name>A0ABT7UCB2_9FIRM</name>
<reference evidence="3" key="1">
    <citation type="submission" date="2023-06" db="EMBL/GenBank/DDBJ databases">
        <title>Identification and characterization of horizontal gene transfer across gut microbiota members of farm animals based on homology search.</title>
        <authorList>
            <person name="Zeman M."/>
            <person name="Kubasova T."/>
            <person name="Jahodarova E."/>
            <person name="Nykrynova M."/>
            <person name="Rychlik I."/>
        </authorList>
    </citation>
    <scope>NUCLEOTIDE SEQUENCE [LARGE SCALE GENOMIC DNA]</scope>
    <source>
        <strain evidence="3">ET39</strain>
    </source>
</reference>
<keyword evidence="1" id="KW-0812">Transmembrane</keyword>
<protein>
    <submittedName>
        <fullName evidence="2">Uncharacterized protein</fullName>
    </submittedName>
</protein>
<reference evidence="2 3" key="2">
    <citation type="submission" date="2023-06" db="EMBL/GenBank/DDBJ databases">
        <title>Identification and characterization of horizontal gene transfer across gut microbiota members of farm animals based on homology search.</title>
        <authorList>
            <person name="Schwarzerova J."/>
            <person name="Nykrynova M."/>
            <person name="Jureckova K."/>
            <person name="Cejkova D."/>
            <person name="Rychlik I."/>
        </authorList>
    </citation>
    <scope>NUCLEOTIDE SEQUENCE [LARGE SCALE GENOMIC DNA]</scope>
    <source>
        <strain evidence="2 3">ET39</strain>
    </source>
</reference>
<feature type="transmembrane region" description="Helical" evidence="1">
    <location>
        <begin position="96"/>
        <end position="117"/>
    </location>
</feature>
<feature type="transmembrane region" description="Helical" evidence="1">
    <location>
        <begin position="123"/>
        <end position="145"/>
    </location>
</feature>
<organism evidence="2 3">
    <name type="scientific">Amedibacillus dolichus</name>
    <dbReference type="NCBI Taxonomy" id="31971"/>
    <lineage>
        <taxon>Bacteria</taxon>
        <taxon>Bacillati</taxon>
        <taxon>Bacillota</taxon>
        <taxon>Erysipelotrichia</taxon>
        <taxon>Erysipelotrichales</taxon>
        <taxon>Erysipelotrichaceae</taxon>
        <taxon>Amedibacillus</taxon>
    </lineage>
</organism>
<dbReference type="Proteomes" id="UP001529340">
    <property type="component" value="Unassembled WGS sequence"/>
</dbReference>
<proteinExistence type="predicted"/>